<evidence type="ECO:0000256" key="7">
    <source>
        <dbReference type="ARBA" id="ARBA00023136"/>
    </source>
</evidence>
<dbReference type="GO" id="GO:0016763">
    <property type="term" value="F:pentosyltransferase activity"/>
    <property type="evidence" value="ECO:0007669"/>
    <property type="project" value="TreeGrafter"/>
</dbReference>
<evidence type="ECO:0000256" key="8">
    <source>
        <dbReference type="SAM" id="Phobius"/>
    </source>
</evidence>
<organism evidence="10 11">
    <name type="scientific">Rhizobium skierniewicense</name>
    <dbReference type="NCBI Taxonomy" id="984260"/>
    <lineage>
        <taxon>Bacteria</taxon>
        <taxon>Pseudomonadati</taxon>
        <taxon>Pseudomonadota</taxon>
        <taxon>Alphaproteobacteria</taxon>
        <taxon>Hyphomicrobiales</taxon>
        <taxon>Rhizobiaceae</taxon>
        <taxon>Rhizobium/Agrobacterium group</taxon>
        <taxon>Rhizobium</taxon>
    </lineage>
</organism>
<proteinExistence type="predicted"/>
<feature type="transmembrane region" description="Helical" evidence="8">
    <location>
        <begin position="126"/>
        <end position="144"/>
    </location>
</feature>
<feature type="transmembrane region" description="Helical" evidence="8">
    <location>
        <begin position="68"/>
        <end position="93"/>
    </location>
</feature>
<evidence type="ECO:0000256" key="2">
    <source>
        <dbReference type="ARBA" id="ARBA00022475"/>
    </source>
</evidence>
<keyword evidence="11" id="KW-1185">Reference proteome</keyword>
<feature type="domain" description="Glycosyltransferase RgtA/B/C/D-like" evidence="9">
    <location>
        <begin position="54"/>
        <end position="215"/>
    </location>
</feature>
<dbReference type="AlphaFoldDB" id="A0A7W6C9V4"/>
<feature type="transmembrane region" description="Helical" evidence="8">
    <location>
        <begin position="313"/>
        <end position="331"/>
    </location>
</feature>
<evidence type="ECO:0000256" key="3">
    <source>
        <dbReference type="ARBA" id="ARBA00022676"/>
    </source>
</evidence>
<evidence type="ECO:0000256" key="6">
    <source>
        <dbReference type="ARBA" id="ARBA00022989"/>
    </source>
</evidence>
<keyword evidence="5 8" id="KW-0812">Transmembrane</keyword>
<sequence length="498" mass="54684">MRKSLSRNPDLILFWIGGYFLLAIIVRIIRSPALEIDETQAALTQFLLWGYGSQPPLYHWLQYGLSELFGMSIATLSLLKNATLFFSCLFFWLTARLLTQDRALSGLATLGMLTLPPIFLMSQRDLSHTVMALLIVCLFLYAFFSTLKRPSLAGYLLAGAAVGLGALSKYNFILVPLAAALALIPEKDLRVRLMDWRMGLAVILSILIVLPHAIWMLHNPDLVTGQTMGEMTEGREHISFHGFDGALSLVLAALKGAALTVAIFALLFYRDIKRIASASDQWTRIIGRMLLIVFFLLLVIIFVLGATNIRQKWLIVYLVLLPLYLSLKIRAAGVDAKPKLPAMLTVASVLTIGVLLILLTRGLVAPYFGRYSIVHIPYDTFAKAVMRDGFAQPRYVIAPNVMVGGNLRIQFPNATILTGDPAIERAPQSWPQGATVLLAGTTDDGKLPDNPAAALDALAARASLPAPTDIRDVSAAYPGGGEMKKHAFYYAWSVIGRN</sequence>
<evidence type="ECO:0000256" key="4">
    <source>
        <dbReference type="ARBA" id="ARBA00022679"/>
    </source>
</evidence>
<evidence type="ECO:0000313" key="11">
    <source>
        <dbReference type="Proteomes" id="UP000565286"/>
    </source>
</evidence>
<dbReference type="PANTHER" id="PTHR33908">
    <property type="entry name" value="MANNOSYLTRANSFERASE YKCB-RELATED"/>
    <property type="match status" value="1"/>
</dbReference>
<comment type="subcellular location">
    <subcellularLocation>
        <location evidence="1">Cell membrane</location>
        <topology evidence="1">Multi-pass membrane protein</topology>
    </subcellularLocation>
</comment>
<keyword evidence="3" id="KW-0328">Glycosyltransferase</keyword>
<evidence type="ECO:0000313" key="10">
    <source>
        <dbReference type="EMBL" id="MBB3947124.1"/>
    </source>
</evidence>
<dbReference type="PANTHER" id="PTHR33908:SF11">
    <property type="entry name" value="MEMBRANE PROTEIN"/>
    <property type="match status" value="1"/>
</dbReference>
<dbReference type="GO" id="GO:0009103">
    <property type="term" value="P:lipopolysaccharide biosynthetic process"/>
    <property type="evidence" value="ECO:0007669"/>
    <property type="project" value="UniProtKB-ARBA"/>
</dbReference>
<dbReference type="InterPro" id="IPR038731">
    <property type="entry name" value="RgtA/B/C-like"/>
</dbReference>
<feature type="transmembrane region" description="Helical" evidence="8">
    <location>
        <begin position="246"/>
        <end position="269"/>
    </location>
</feature>
<dbReference type="RefSeq" id="WP_183897006.1">
    <property type="nucleotide sequence ID" value="NZ_JACIDV010000009.1"/>
</dbReference>
<accession>A0A7W6C9V4</accession>
<gene>
    <name evidence="10" type="ORF">GGQ73_003090</name>
</gene>
<keyword evidence="6 8" id="KW-1133">Transmembrane helix</keyword>
<keyword evidence="7 8" id="KW-0472">Membrane</keyword>
<evidence type="ECO:0000256" key="1">
    <source>
        <dbReference type="ARBA" id="ARBA00004651"/>
    </source>
</evidence>
<dbReference type="GO" id="GO:0005886">
    <property type="term" value="C:plasma membrane"/>
    <property type="evidence" value="ECO:0007669"/>
    <property type="project" value="UniProtKB-SubCell"/>
</dbReference>
<feature type="transmembrane region" description="Helical" evidence="8">
    <location>
        <begin position="343"/>
        <end position="364"/>
    </location>
</feature>
<dbReference type="EMBL" id="JACIDV010000009">
    <property type="protein sequence ID" value="MBB3947124.1"/>
    <property type="molecule type" value="Genomic_DNA"/>
</dbReference>
<comment type="caution">
    <text evidence="10">The sequence shown here is derived from an EMBL/GenBank/DDBJ whole genome shotgun (WGS) entry which is preliminary data.</text>
</comment>
<protein>
    <submittedName>
        <fullName evidence="10">4-amino-4-deoxy-L-arabinose transferase-like glycosyltransferase</fullName>
    </submittedName>
</protein>
<feature type="transmembrane region" description="Helical" evidence="8">
    <location>
        <begin position="196"/>
        <end position="218"/>
    </location>
</feature>
<dbReference type="Pfam" id="PF13231">
    <property type="entry name" value="PMT_2"/>
    <property type="match status" value="1"/>
</dbReference>
<name>A0A7W6C9V4_9HYPH</name>
<keyword evidence="4 10" id="KW-0808">Transferase</keyword>
<reference evidence="10 11" key="1">
    <citation type="submission" date="2020-08" db="EMBL/GenBank/DDBJ databases">
        <title>Genomic Encyclopedia of Type Strains, Phase IV (KMG-IV): sequencing the most valuable type-strain genomes for metagenomic binning, comparative biology and taxonomic classification.</title>
        <authorList>
            <person name="Goeker M."/>
        </authorList>
    </citation>
    <scope>NUCLEOTIDE SEQUENCE [LARGE SCALE GENOMIC DNA]</scope>
    <source>
        <strain evidence="10 11">DSM 26438</strain>
    </source>
</reference>
<feature type="transmembrane region" description="Helical" evidence="8">
    <location>
        <begin position="12"/>
        <end position="29"/>
    </location>
</feature>
<feature type="transmembrane region" description="Helical" evidence="8">
    <location>
        <begin position="289"/>
        <end position="307"/>
    </location>
</feature>
<feature type="transmembrane region" description="Helical" evidence="8">
    <location>
        <begin position="156"/>
        <end position="184"/>
    </location>
</feature>
<dbReference type="Proteomes" id="UP000565286">
    <property type="component" value="Unassembled WGS sequence"/>
</dbReference>
<keyword evidence="2" id="KW-1003">Cell membrane</keyword>
<evidence type="ECO:0000259" key="9">
    <source>
        <dbReference type="Pfam" id="PF13231"/>
    </source>
</evidence>
<evidence type="ECO:0000256" key="5">
    <source>
        <dbReference type="ARBA" id="ARBA00022692"/>
    </source>
</evidence>
<dbReference type="InterPro" id="IPR050297">
    <property type="entry name" value="LipidA_mod_glycosyltrf_83"/>
</dbReference>